<sequence length="65" mass="7353">MTVYEALMFAVAFATLIIAILSFDQKKQSTLELTTRGGLFLPFVDPPCRDRSITDRRCYSICGLF</sequence>
<dbReference type="Pfam" id="PF16935">
    <property type="entry name" value="Hol_Tox"/>
    <property type="match status" value="1"/>
</dbReference>
<keyword evidence="3" id="KW-1185">Reference proteome</keyword>
<reference evidence="3" key="1">
    <citation type="journal article" date="2019" name="Int. J. Syst. Evol. Microbiol.">
        <title>The Global Catalogue of Microorganisms (GCM) 10K type strain sequencing project: providing services to taxonomists for standard genome sequencing and annotation.</title>
        <authorList>
            <consortium name="The Broad Institute Genomics Platform"/>
            <consortium name="The Broad Institute Genome Sequencing Center for Infectious Disease"/>
            <person name="Wu L."/>
            <person name="Ma J."/>
        </authorList>
    </citation>
    <scope>NUCLEOTIDE SEQUENCE [LARGE SCALE GENOMIC DNA]</scope>
    <source>
        <strain evidence="3">CCM 7282</strain>
    </source>
</reference>
<name>A0ABQ1NHK9_9BACI</name>
<organism evidence="2 3">
    <name type="scientific">Thalassobacillus devorans</name>
    <dbReference type="NCBI Taxonomy" id="279813"/>
    <lineage>
        <taxon>Bacteria</taxon>
        <taxon>Bacillati</taxon>
        <taxon>Bacillota</taxon>
        <taxon>Bacilli</taxon>
        <taxon>Bacillales</taxon>
        <taxon>Bacillaceae</taxon>
        <taxon>Thalassobacillus</taxon>
    </lineage>
</organism>
<dbReference type="EMBL" id="BMCJ01000001">
    <property type="protein sequence ID" value="GGC77446.1"/>
    <property type="molecule type" value="Genomic_DNA"/>
</dbReference>
<feature type="transmembrane region" description="Helical" evidence="1">
    <location>
        <begin position="6"/>
        <end position="23"/>
    </location>
</feature>
<dbReference type="RefSeq" id="WP_062445018.1">
    <property type="nucleotide sequence ID" value="NZ_BMCJ01000001.1"/>
</dbReference>
<gene>
    <name evidence="2" type="ORF">GCM10007216_04960</name>
</gene>
<evidence type="ECO:0000313" key="2">
    <source>
        <dbReference type="EMBL" id="GGC77446.1"/>
    </source>
</evidence>
<keyword evidence="1" id="KW-0472">Membrane</keyword>
<dbReference type="InterPro" id="IPR031616">
    <property type="entry name" value="BsrE-like"/>
</dbReference>
<dbReference type="Proteomes" id="UP000619534">
    <property type="component" value="Unassembled WGS sequence"/>
</dbReference>
<comment type="caution">
    <text evidence="2">The sequence shown here is derived from an EMBL/GenBank/DDBJ whole genome shotgun (WGS) entry which is preliminary data.</text>
</comment>
<keyword evidence="1" id="KW-0812">Transmembrane</keyword>
<proteinExistence type="predicted"/>
<accession>A0ABQ1NHK9</accession>
<evidence type="ECO:0000256" key="1">
    <source>
        <dbReference type="SAM" id="Phobius"/>
    </source>
</evidence>
<keyword evidence="1" id="KW-1133">Transmembrane helix</keyword>
<protein>
    <submittedName>
        <fullName evidence="2">Uncharacterized protein</fullName>
    </submittedName>
</protein>
<evidence type="ECO:0000313" key="3">
    <source>
        <dbReference type="Proteomes" id="UP000619534"/>
    </source>
</evidence>